<reference evidence="5" key="1">
    <citation type="submission" date="2021-02" db="EMBL/GenBank/DDBJ databases">
        <title>cfr and optrA-positive Staphylococcus spp.</title>
        <authorList>
            <person name="Chen L."/>
        </authorList>
    </citation>
    <scope>NUCLEOTIDE SEQUENCE</scope>
    <source>
        <strain evidence="5">GDQ20D70P</strain>
    </source>
</reference>
<protein>
    <submittedName>
        <fullName evidence="5">DUF4352 domain-containing protein</fullName>
    </submittedName>
</protein>
<sequence length="225" mass="25601">MGSFIFGLLWFLITIAFLTMFIITIVRIAKKGKTLIPLISSIILFIVGLICFIGIFMSIPENDDYSVNENKATENTEKSSSENNDSQDDDVNGKKSLKIGDQLTVGKVDVTVEKAEFVEPEDEYSTPDNGKILKVYYKFKNNAEDQILVSDTDFLLSIDGETQQEFYLMDDMKAGFDDQLNKGNTASGYVYYDVPDSDEYKVEMDFMPFYNTYKAEWVINKSDIQ</sequence>
<keyword evidence="1" id="KW-0732">Signal</keyword>
<evidence type="ECO:0000313" key="6">
    <source>
        <dbReference type="Proteomes" id="UP000640299"/>
    </source>
</evidence>
<keyword evidence="3" id="KW-1133">Transmembrane helix</keyword>
<dbReference type="Pfam" id="PF11611">
    <property type="entry name" value="DUF4352"/>
    <property type="match status" value="1"/>
</dbReference>
<evidence type="ECO:0000313" key="5">
    <source>
        <dbReference type="EMBL" id="QRN90761.1"/>
    </source>
</evidence>
<feature type="transmembrane region" description="Helical" evidence="3">
    <location>
        <begin position="6"/>
        <end position="26"/>
    </location>
</feature>
<keyword evidence="3" id="KW-0472">Membrane</keyword>
<evidence type="ECO:0000256" key="3">
    <source>
        <dbReference type="SAM" id="Phobius"/>
    </source>
</evidence>
<dbReference type="Proteomes" id="UP000640299">
    <property type="component" value="Chromosome"/>
</dbReference>
<keyword evidence="3" id="KW-0812">Transmembrane</keyword>
<feature type="compositionally biased region" description="Basic and acidic residues" evidence="2">
    <location>
        <begin position="71"/>
        <end position="80"/>
    </location>
</feature>
<evidence type="ECO:0000256" key="2">
    <source>
        <dbReference type="SAM" id="MobiDB-lite"/>
    </source>
</evidence>
<dbReference type="InterPro" id="IPR029050">
    <property type="entry name" value="Immunoprotect_excell_Ig-like"/>
</dbReference>
<dbReference type="AlphaFoldDB" id="A0AB37HIZ3"/>
<dbReference type="RefSeq" id="WP_204178117.1">
    <property type="nucleotide sequence ID" value="NZ_CP069389.1"/>
</dbReference>
<accession>A0AB37HIZ3</accession>
<proteinExistence type="predicted"/>
<gene>
    <name evidence="5" type="ORF">JRU67_11990</name>
</gene>
<feature type="domain" description="DUF4352" evidence="4">
    <location>
        <begin position="98"/>
        <end position="205"/>
    </location>
</feature>
<evidence type="ECO:0000256" key="1">
    <source>
        <dbReference type="ARBA" id="ARBA00022729"/>
    </source>
</evidence>
<dbReference type="Gene3D" id="2.60.40.1240">
    <property type="match status" value="1"/>
</dbReference>
<dbReference type="EMBL" id="CP069389">
    <property type="protein sequence ID" value="QRN90761.1"/>
    <property type="molecule type" value="Genomic_DNA"/>
</dbReference>
<name>A0AB37HIZ3_MAMSC</name>
<evidence type="ECO:0000259" key="4">
    <source>
        <dbReference type="Pfam" id="PF11611"/>
    </source>
</evidence>
<organism evidence="5 6">
    <name type="scientific">Mammaliicoccus sciuri</name>
    <name type="common">Staphylococcus sciuri</name>
    <dbReference type="NCBI Taxonomy" id="1296"/>
    <lineage>
        <taxon>Bacteria</taxon>
        <taxon>Bacillati</taxon>
        <taxon>Bacillota</taxon>
        <taxon>Bacilli</taxon>
        <taxon>Bacillales</taxon>
        <taxon>Staphylococcaceae</taxon>
        <taxon>Mammaliicoccus</taxon>
    </lineage>
</organism>
<dbReference type="InterPro" id="IPR029051">
    <property type="entry name" value="DUF4352"/>
</dbReference>
<feature type="region of interest" description="Disordered" evidence="2">
    <location>
        <begin position="70"/>
        <end position="94"/>
    </location>
</feature>
<feature type="transmembrane region" description="Helical" evidence="3">
    <location>
        <begin position="38"/>
        <end position="59"/>
    </location>
</feature>